<dbReference type="EMBL" id="ATMH01006627">
    <property type="protein sequence ID" value="EPY25616.1"/>
    <property type="molecule type" value="Genomic_DNA"/>
</dbReference>
<dbReference type="Gene3D" id="6.10.250.720">
    <property type="match status" value="1"/>
</dbReference>
<dbReference type="InterPro" id="IPR043023">
    <property type="entry name" value="MVP_rep_sf"/>
</dbReference>
<dbReference type="PANTHER" id="PTHR14165:SF12">
    <property type="entry name" value="VAULT PROTEIN, PUTATIVE-RELATED"/>
    <property type="match status" value="1"/>
</dbReference>
<dbReference type="GO" id="GO:0005634">
    <property type="term" value="C:nucleus"/>
    <property type="evidence" value="ECO:0007669"/>
    <property type="project" value="TreeGrafter"/>
</dbReference>
<evidence type="ECO:0000259" key="5">
    <source>
        <dbReference type="Pfam" id="PF17796"/>
    </source>
</evidence>
<dbReference type="AlphaFoldDB" id="S9VF22"/>
<dbReference type="Gene3D" id="2.30.30.550">
    <property type="entry name" value="Major Vault Protein repeat"/>
    <property type="match status" value="1"/>
</dbReference>
<dbReference type="FunFam" id="2.30.30.570:FF:000001">
    <property type="entry name" value="major vault protein-like"/>
    <property type="match status" value="1"/>
</dbReference>
<dbReference type="InterPro" id="IPR041136">
    <property type="entry name" value="Vault_4"/>
</dbReference>
<comment type="caution">
    <text evidence="6">The sequence shown here is derived from an EMBL/GenBank/DDBJ whole genome shotgun (WGS) entry which is preliminary data.</text>
</comment>
<dbReference type="CDD" id="cd08825">
    <property type="entry name" value="MVP_shoulder"/>
    <property type="match status" value="1"/>
</dbReference>
<dbReference type="InterPro" id="IPR040989">
    <property type="entry name" value="Vault_3"/>
</dbReference>
<feature type="domain" description="Major vault protein repeat" evidence="4">
    <location>
        <begin position="237"/>
        <end position="307"/>
    </location>
</feature>
<dbReference type="Pfam" id="PF11978">
    <property type="entry name" value="MVP_shoulder"/>
    <property type="match status" value="1"/>
</dbReference>
<dbReference type="Gene3D" id="6.20.380.10">
    <property type="match status" value="1"/>
</dbReference>
<dbReference type="Gene3D" id="2.30.30.570">
    <property type="match status" value="1"/>
</dbReference>
<dbReference type="GO" id="GO:0005737">
    <property type="term" value="C:cytoplasm"/>
    <property type="evidence" value="ECO:0007669"/>
    <property type="project" value="TreeGrafter"/>
</dbReference>
<feature type="domain" description="Major vault protein repeat" evidence="5">
    <location>
        <begin position="112"/>
        <end position="162"/>
    </location>
</feature>
<dbReference type="Pfam" id="PF01505">
    <property type="entry name" value="Vault"/>
    <property type="match status" value="1"/>
</dbReference>
<accession>S9VF22</accession>
<proteinExistence type="predicted"/>
<dbReference type="Proteomes" id="UP000015354">
    <property type="component" value="Unassembled WGS sequence"/>
</dbReference>
<gene>
    <name evidence="6" type="ORF">STCU_06627</name>
</gene>
<dbReference type="Pfam" id="PF17796">
    <property type="entry name" value="Vault_4"/>
    <property type="match status" value="1"/>
</dbReference>
<dbReference type="OrthoDB" id="6125719at2759"/>
<feature type="domain" description="Major vault protein repeat" evidence="2">
    <location>
        <begin position="46"/>
        <end position="90"/>
    </location>
</feature>
<feature type="region of interest" description="Disordered" evidence="1">
    <location>
        <begin position="194"/>
        <end position="227"/>
    </location>
</feature>
<dbReference type="InterPro" id="IPR041139">
    <property type="entry name" value="MVP_rep_dom"/>
</dbReference>
<evidence type="ECO:0000313" key="7">
    <source>
        <dbReference type="Proteomes" id="UP000015354"/>
    </source>
</evidence>
<evidence type="ECO:0000259" key="4">
    <source>
        <dbReference type="Pfam" id="PF17795"/>
    </source>
</evidence>
<organism evidence="6 7">
    <name type="scientific">Strigomonas culicis</name>
    <dbReference type="NCBI Taxonomy" id="28005"/>
    <lineage>
        <taxon>Eukaryota</taxon>
        <taxon>Discoba</taxon>
        <taxon>Euglenozoa</taxon>
        <taxon>Kinetoplastea</taxon>
        <taxon>Metakinetoplastina</taxon>
        <taxon>Trypanosomatida</taxon>
        <taxon>Trypanosomatidae</taxon>
        <taxon>Strigomonadinae</taxon>
        <taxon>Strigomonas</taxon>
    </lineage>
</organism>
<evidence type="ECO:0000259" key="2">
    <source>
        <dbReference type="Pfam" id="PF01505"/>
    </source>
</evidence>
<evidence type="ECO:0000256" key="1">
    <source>
        <dbReference type="SAM" id="MobiDB-lite"/>
    </source>
</evidence>
<evidence type="ECO:0000313" key="6">
    <source>
        <dbReference type="EMBL" id="EPY25616.1"/>
    </source>
</evidence>
<evidence type="ECO:0000259" key="3">
    <source>
        <dbReference type="Pfam" id="PF11978"/>
    </source>
</evidence>
<dbReference type="InterPro" id="IPR039059">
    <property type="entry name" value="MVP"/>
</dbReference>
<keyword evidence="7" id="KW-1185">Reference proteome</keyword>
<feature type="compositionally biased region" description="Low complexity" evidence="1">
    <location>
        <begin position="206"/>
        <end position="219"/>
    </location>
</feature>
<dbReference type="PANTHER" id="PTHR14165">
    <property type="entry name" value="MAJOR VAULT PROTEIN"/>
    <property type="match status" value="1"/>
</dbReference>
<dbReference type="Pfam" id="PF17795">
    <property type="entry name" value="Vault_3"/>
    <property type="match status" value="1"/>
</dbReference>
<protein>
    <submittedName>
        <fullName evidence="6">Major vault protein</fullName>
    </submittedName>
</protein>
<reference evidence="6 7" key="1">
    <citation type="journal article" date="2013" name="PLoS ONE">
        <title>Predicting the Proteins of Angomonas deanei, Strigomonas culicis and Their Respective Endosymbionts Reveals New Aspects of the Trypanosomatidae Family.</title>
        <authorList>
            <person name="Motta M.C."/>
            <person name="Martins A.C."/>
            <person name="de Souza S.S."/>
            <person name="Catta-Preta C.M."/>
            <person name="Silva R."/>
            <person name="Klein C.C."/>
            <person name="de Almeida L.G."/>
            <person name="de Lima Cunha O."/>
            <person name="Ciapina L.P."/>
            <person name="Brocchi M."/>
            <person name="Colabardini A.C."/>
            <person name="de Araujo Lima B."/>
            <person name="Machado C.R."/>
            <person name="de Almeida Soares C.M."/>
            <person name="Probst C.M."/>
            <person name="de Menezes C.B."/>
            <person name="Thompson C.E."/>
            <person name="Bartholomeu D.C."/>
            <person name="Gradia D.F."/>
            <person name="Pavoni D.P."/>
            <person name="Grisard E.C."/>
            <person name="Fantinatti-Garboggini F."/>
            <person name="Marchini F.K."/>
            <person name="Rodrigues-Luiz G.F."/>
            <person name="Wagner G."/>
            <person name="Goldman G.H."/>
            <person name="Fietto J.L."/>
            <person name="Elias M.C."/>
            <person name="Goldman M.H."/>
            <person name="Sagot M.F."/>
            <person name="Pereira M."/>
            <person name="Stoco P.H."/>
            <person name="de Mendonca-Neto R.P."/>
            <person name="Teixeira S.M."/>
            <person name="Maciel T.E."/>
            <person name="de Oliveira Mendes T.A."/>
            <person name="Urmenyi T.P."/>
            <person name="de Souza W."/>
            <person name="Schenkman S."/>
            <person name="de Vasconcelos A.T."/>
        </authorList>
    </citation>
    <scope>NUCLEOTIDE SEQUENCE [LARGE SCALE GENOMIC DNA]</scope>
</reference>
<name>S9VF22_9TRYP</name>
<dbReference type="InterPro" id="IPR036013">
    <property type="entry name" value="Band_7/SPFH_dom_sf"/>
</dbReference>
<dbReference type="Gene3D" id="2.30.30.620">
    <property type="match status" value="1"/>
</dbReference>
<feature type="domain" description="Major vault protein shoulder" evidence="3">
    <location>
        <begin position="308"/>
        <end position="426"/>
    </location>
</feature>
<sequence length="633" mass="69719">MYVKYISPEHFQVIERETGGRDVLSDTFYFRACSDVVLRHGYHKKYLLSTGQSVLAQALCDFVDETATDEHGHDVHRSSGDQWLIKGPGSVMPTKHYTIVHDARTGRCVRDAILLGECEGIYVRDKLTGVVRLVGGPASYMLQASEALWAKPVPPLVRALLLKQTQNHTVNVANRAVARTRGDNGLEQQTTLHYNTNCDDTDDPDTTVTSEDSESYTSEMPSSPCRPLDVEEESKAIVFHIPYRSVTQLYNYKSQTKRLIFGPARVILEPHEEFTIISLSGSPWDPAQPTKCLPKEPHRISALYLFLGPANMAGVVHVETRDHAQLALQLGYDWFFDVPYGATGEAQKCFTVNDFVGDACSFIASSIRAAVALLPFEEFHRSSAKTLRDAVFGVDPATGLARSELRFPENRLVITSVDIQEMEVLDARTRQGLQKSVKMAIEITTYAQEADAQQVASAREQEASGRLGRQRMTDQVANEELRRVLLEAENRGLVYAHVGKSSAMGQAAARALQIEGEATTQAAAMRAEKDQLLYRTMSAVQQRKKVLQLEQQGRQEALQAAYDTATAAIQHDLTAKVIAALGPQTIAEMARAAPELQAKLLQSLGLEGYLVTDGSTPINLFQTAAGMTAPPAP</sequence>
<dbReference type="Gene3D" id="3.30.479.30">
    <property type="entry name" value="Band 7 domain"/>
    <property type="match status" value="1"/>
</dbReference>
<dbReference type="InterPro" id="IPR021870">
    <property type="entry name" value="MVP_shoulder"/>
</dbReference>